<evidence type="ECO:0000256" key="18">
    <source>
        <dbReference type="ARBA" id="ARBA00047795"/>
    </source>
</evidence>
<accession>A0A7R9Q333</accession>
<evidence type="ECO:0000313" key="22">
    <source>
        <dbReference type="Proteomes" id="UP000759131"/>
    </source>
</evidence>
<organism evidence="21">
    <name type="scientific">Medioppia subpectinata</name>
    <dbReference type="NCBI Taxonomy" id="1979941"/>
    <lineage>
        <taxon>Eukaryota</taxon>
        <taxon>Metazoa</taxon>
        <taxon>Ecdysozoa</taxon>
        <taxon>Arthropoda</taxon>
        <taxon>Chelicerata</taxon>
        <taxon>Arachnida</taxon>
        <taxon>Acari</taxon>
        <taxon>Acariformes</taxon>
        <taxon>Sarcoptiformes</taxon>
        <taxon>Oribatida</taxon>
        <taxon>Brachypylina</taxon>
        <taxon>Oppioidea</taxon>
        <taxon>Oppiidae</taxon>
        <taxon>Medioppia</taxon>
    </lineage>
</organism>
<dbReference type="OrthoDB" id="5326588at2759"/>
<evidence type="ECO:0000256" key="8">
    <source>
        <dbReference type="ARBA" id="ARBA00022955"/>
    </source>
</evidence>
<protein>
    <recommendedName>
        <fullName evidence="16">7-dehydrocholesterol reductase</fullName>
        <ecNumber evidence="16">1.3.1.21</ecNumber>
    </recommendedName>
    <alternativeName>
        <fullName evidence="17">Sterol Delta(7)-reductase</fullName>
    </alternativeName>
</protein>
<comment type="catalytic activity">
    <reaction evidence="19">
        <text>7-dehydrodesmosterol + NADPH + H(+) = desmosterol + NADP(+)</text>
        <dbReference type="Rhea" id="RHEA:46740"/>
        <dbReference type="ChEBI" id="CHEBI:15378"/>
        <dbReference type="ChEBI" id="CHEBI:17737"/>
        <dbReference type="ChEBI" id="CHEBI:27910"/>
        <dbReference type="ChEBI" id="CHEBI:57783"/>
        <dbReference type="ChEBI" id="CHEBI:58349"/>
    </reaction>
    <physiologicalReaction direction="left-to-right" evidence="19">
        <dbReference type="Rhea" id="RHEA:46741"/>
    </physiologicalReaction>
</comment>
<evidence type="ECO:0000256" key="12">
    <source>
        <dbReference type="ARBA" id="ARBA00023098"/>
    </source>
</evidence>
<dbReference type="Gene3D" id="1.20.120.1630">
    <property type="match status" value="1"/>
</dbReference>
<keyword evidence="14" id="KW-1207">Sterol metabolism</keyword>
<evidence type="ECO:0000256" key="3">
    <source>
        <dbReference type="ARBA" id="ARBA00022516"/>
    </source>
</evidence>
<keyword evidence="6" id="KW-0152">Cholesterol biosynthesis</keyword>
<dbReference type="GO" id="GO:0016132">
    <property type="term" value="P:brassinosteroid biosynthetic process"/>
    <property type="evidence" value="ECO:0007669"/>
    <property type="project" value="TreeGrafter"/>
</dbReference>
<comment type="subcellular location">
    <subcellularLocation>
        <location evidence="1">Membrane</location>
        <topology evidence="1">Multi-pass membrane protein</topology>
    </subcellularLocation>
</comment>
<feature type="transmembrane region" description="Helical" evidence="20">
    <location>
        <begin position="111"/>
        <end position="135"/>
    </location>
</feature>
<keyword evidence="9 20" id="KW-1133">Transmembrane helix</keyword>
<dbReference type="GO" id="GO:0047598">
    <property type="term" value="F:7-dehydrocholesterol reductase activity"/>
    <property type="evidence" value="ECO:0007669"/>
    <property type="project" value="UniProtKB-EC"/>
</dbReference>
<evidence type="ECO:0000256" key="5">
    <source>
        <dbReference type="ARBA" id="ARBA00022692"/>
    </source>
</evidence>
<comment type="catalytic activity">
    <reaction evidence="18">
        <text>cholesterol + NADP(+) = 7-dehydrocholesterol + NADPH + H(+)</text>
        <dbReference type="Rhea" id="RHEA:23984"/>
        <dbReference type="ChEBI" id="CHEBI:15378"/>
        <dbReference type="ChEBI" id="CHEBI:16113"/>
        <dbReference type="ChEBI" id="CHEBI:17759"/>
        <dbReference type="ChEBI" id="CHEBI:57783"/>
        <dbReference type="ChEBI" id="CHEBI:58349"/>
        <dbReference type="EC" id="1.3.1.21"/>
    </reaction>
    <physiologicalReaction direction="right-to-left" evidence="18">
        <dbReference type="Rhea" id="RHEA:23986"/>
    </physiologicalReaction>
</comment>
<dbReference type="EMBL" id="CAJPIZ010007077">
    <property type="protein sequence ID" value="CAG2110043.1"/>
    <property type="molecule type" value="Genomic_DNA"/>
</dbReference>
<reference evidence="21" key="1">
    <citation type="submission" date="2020-11" db="EMBL/GenBank/DDBJ databases">
        <authorList>
            <person name="Tran Van P."/>
        </authorList>
    </citation>
    <scope>NUCLEOTIDE SEQUENCE</scope>
</reference>
<dbReference type="EC" id="1.3.1.21" evidence="16"/>
<keyword evidence="3" id="KW-0444">Lipid biosynthesis</keyword>
<dbReference type="PANTHER" id="PTHR21257">
    <property type="entry name" value="DELTA(14)-STEROL REDUCTASE"/>
    <property type="match status" value="1"/>
</dbReference>
<dbReference type="Pfam" id="PF01222">
    <property type="entry name" value="ERG4_ERG24"/>
    <property type="match status" value="1"/>
</dbReference>
<evidence type="ECO:0000256" key="17">
    <source>
        <dbReference type="ARBA" id="ARBA00042688"/>
    </source>
</evidence>
<evidence type="ECO:0000256" key="6">
    <source>
        <dbReference type="ARBA" id="ARBA00022778"/>
    </source>
</evidence>
<comment type="similarity">
    <text evidence="2">Belongs to the ERG4/ERG24 family.</text>
</comment>
<evidence type="ECO:0000256" key="4">
    <source>
        <dbReference type="ARBA" id="ARBA00022548"/>
    </source>
</evidence>
<keyword evidence="10" id="KW-0560">Oxidoreductase</keyword>
<evidence type="ECO:0000256" key="14">
    <source>
        <dbReference type="ARBA" id="ARBA00023166"/>
    </source>
</evidence>
<keyword evidence="5 20" id="KW-0812">Transmembrane</keyword>
<keyword evidence="12" id="KW-0443">Lipid metabolism</keyword>
<evidence type="ECO:0000256" key="1">
    <source>
        <dbReference type="ARBA" id="ARBA00004141"/>
    </source>
</evidence>
<keyword evidence="22" id="KW-1185">Reference proteome</keyword>
<dbReference type="Proteomes" id="UP000759131">
    <property type="component" value="Unassembled WGS sequence"/>
</dbReference>
<dbReference type="GO" id="GO:0005789">
    <property type="term" value="C:endoplasmic reticulum membrane"/>
    <property type="evidence" value="ECO:0007669"/>
    <property type="project" value="TreeGrafter"/>
</dbReference>
<dbReference type="AlphaFoldDB" id="A0A7R9Q333"/>
<evidence type="ECO:0000256" key="7">
    <source>
        <dbReference type="ARBA" id="ARBA00022857"/>
    </source>
</evidence>
<evidence type="ECO:0000256" key="9">
    <source>
        <dbReference type="ARBA" id="ARBA00022989"/>
    </source>
</evidence>
<evidence type="ECO:0000256" key="15">
    <source>
        <dbReference type="ARBA" id="ARBA00023221"/>
    </source>
</evidence>
<feature type="non-terminal residue" evidence="21">
    <location>
        <position position="1"/>
    </location>
</feature>
<keyword evidence="7" id="KW-0521">NADP</keyword>
<sequence length="300" mass="35407">MGILVLRLFWPSDGLYKKTKNPLFDYFMGIELYPHITPVISLKLWITSRFGIMLWQYVMLLCWKANFETLPDGVFNYSLSATTLLQTIYITKFYYWEEAYNKGFDVTECLYGFYFCWGSIAFMPGFFTITSLYLVDNSPYDAFGIKSFITVIIGGIISIGLNTWADEQKLYFRSNNGKCIIWGKPAKLIRAEYIDDFGQNKRNILLTSGFWGISRHMNYLFEFMLNLLWCLPALFASPIPYMCLIFVTGFLFDRCNKNEEKCKLKYGHYWQQYTNQILMRMCLAKFIHRYEFTLAQEPEL</sequence>
<evidence type="ECO:0000256" key="10">
    <source>
        <dbReference type="ARBA" id="ARBA00023002"/>
    </source>
</evidence>
<keyword evidence="15" id="KW-0753">Steroid metabolism</keyword>
<keyword evidence="8" id="KW-0752">Steroid biosynthesis</keyword>
<evidence type="ECO:0000313" key="21">
    <source>
        <dbReference type="EMBL" id="CAD7629613.1"/>
    </source>
</evidence>
<dbReference type="GO" id="GO:0006695">
    <property type="term" value="P:cholesterol biosynthetic process"/>
    <property type="evidence" value="ECO:0007669"/>
    <property type="project" value="UniProtKB-KW"/>
</dbReference>
<keyword evidence="13 20" id="KW-0472">Membrane</keyword>
<dbReference type="InterPro" id="IPR001171">
    <property type="entry name" value="ERG24_DHCR-like"/>
</dbReference>
<evidence type="ECO:0000256" key="16">
    <source>
        <dbReference type="ARBA" id="ARBA00038851"/>
    </source>
</evidence>
<keyword evidence="4" id="KW-0153">Cholesterol metabolism</keyword>
<feature type="transmembrane region" description="Helical" evidence="20">
    <location>
        <begin position="226"/>
        <end position="252"/>
    </location>
</feature>
<evidence type="ECO:0000256" key="20">
    <source>
        <dbReference type="SAM" id="Phobius"/>
    </source>
</evidence>
<name>A0A7R9Q333_9ACAR</name>
<evidence type="ECO:0000256" key="13">
    <source>
        <dbReference type="ARBA" id="ARBA00023136"/>
    </source>
</evidence>
<evidence type="ECO:0000256" key="19">
    <source>
        <dbReference type="ARBA" id="ARBA00047826"/>
    </source>
</evidence>
<dbReference type="EMBL" id="OC861652">
    <property type="protein sequence ID" value="CAD7629613.1"/>
    <property type="molecule type" value="Genomic_DNA"/>
</dbReference>
<evidence type="ECO:0000256" key="11">
    <source>
        <dbReference type="ARBA" id="ARBA00023011"/>
    </source>
</evidence>
<proteinExistence type="inferred from homology"/>
<dbReference type="PANTHER" id="PTHR21257:SF38">
    <property type="entry name" value="7-DEHYDROCHOLESTEROL REDUCTASE"/>
    <property type="match status" value="1"/>
</dbReference>
<evidence type="ECO:0000256" key="2">
    <source>
        <dbReference type="ARBA" id="ARBA00005402"/>
    </source>
</evidence>
<feature type="transmembrane region" description="Helical" evidence="20">
    <location>
        <begin position="147"/>
        <end position="165"/>
    </location>
</feature>
<gene>
    <name evidence="21" type="ORF">OSB1V03_LOCUS10028</name>
</gene>
<keyword evidence="11" id="KW-0756">Sterol biosynthesis</keyword>